<dbReference type="InterPro" id="IPR016186">
    <property type="entry name" value="C-type_lectin-like/link_sf"/>
</dbReference>
<gene>
    <name evidence="5" type="primary">NCAN</name>
    <name evidence="5" type="ORF">AWC38_SpisGene9880</name>
</gene>
<keyword evidence="6" id="KW-1185">Reference proteome</keyword>
<dbReference type="Pfam" id="PF00024">
    <property type="entry name" value="PAN_1"/>
    <property type="match status" value="1"/>
</dbReference>
<dbReference type="AlphaFoldDB" id="A0A2B4S8S0"/>
<dbReference type="Proteomes" id="UP000225706">
    <property type="component" value="Unassembled WGS sequence"/>
</dbReference>
<keyword evidence="1" id="KW-1015">Disulfide bond</keyword>
<dbReference type="Gene3D" id="3.10.100.10">
    <property type="entry name" value="Mannose-Binding Protein A, subunit A"/>
    <property type="match status" value="1"/>
</dbReference>
<dbReference type="InterPro" id="IPR018378">
    <property type="entry name" value="C-type_lectin_CS"/>
</dbReference>
<protein>
    <submittedName>
        <fullName evidence="5">Neurocan core protein</fullName>
    </submittedName>
</protein>
<sequence length="350" mass="41037">MNKILLSFLVISVVLAVCCALRERREVRQDSNRQKRSIRDMVRREARRQDLSRREFARRDLTRRELFRRDLSRRDLTRQARRLGANDYQAVYAQFHEDEEGFAGDSAGNQESVFLYDRRKLIYSLNNYTAALSFNGKDPCDSGWLNYQTICIKYFPESNTWSKARQTCRGYDADLLTIHDGIKQKFVYNNFAQGKTLWIGLLRNEDDVFRWVDGTELKFANWVTNAPNNVNEKCGEMTSYGSFYGRWNDKSCSQPQPFICQKEAKHNNIFRRFPGKQLLGYVISRSRVRSDVECVLRCQRHPACTSINYIRSNSGLEEQRTKTCELNQQVNGVLSEILHIQEQSCYFMVV</sequence>
<reference evidence="6" key="1">
    <citation type="journal article" date="2017" name="bioRxiv">
        <title>Comparative analysis of the genomes of Stylophora pistillata and Acropora digitifera provides evidence for extensive differences between species of corals.</title>
        <authorList>
            <person name="Voolstra C.R."/>
            <person name="Li Y."/>
            <person name="Liew Y.J."/>
            <person name="Baumgarten S."/>
            <person name="Zoccola D."/>
            <person name="Flot J.-F."/>
            <person name="Tambutte S."/>
            <person name="Allemand D."/>
            <person name="Aranda M."/>
        </authorList>
    </citation>
    <scope>NUCLEOTIDE SEQUENCE [LARGE SCALE GENOMIC DNA]</scope>
</reference>
<dbReference type="PROSITE" id="PS50948">
    <property type="entry name" value="PAN"/>
    <property type="match status" value="1"/>
</dbReference>
<feature type="signal peptide" evidence="2">
    <location>
        <begin position="1"/>
        <end position="20"/>
    </location>
</feature>
<evidence type="ECO:0000259" key="3">
    <source>
        <dbReference type="PROSITE" id="PS50041"/>
    </source>
</evidence>
<dbReference type="CDD" id="cd00037">
    <property type="entry name" value="CLECT"/>
    <property type="match status" value="1"/>
</dbReference>
<feature type="domain" description="C-type lectin" evidence="3">
    <location>
        <begin position="147"/>
        <end position="261"/>
    </location>
</feature>
<evidence type="ECO:0000313" key="6">
    <source>
        <dbReference type="Proteomes" id="UP000225706"/>
    </source>
</evidence>
<dbReference type="SMART" id="SM00034">
    <property type="entry name" value="CLECT"/>
    <property type="match status" value="1"/>
</dbReference>
<dbReference type="PANTHER" id="PTHR22803">
    <property type="entry name" value="MANNOSE, PHOSPHOLIPASE, LECTIN RECEPTOR RELATED"/>
    <property type="match status" value="1"/>
</dbReference>
<dbReference type="Gene3D" id="3.50.4.10">
    <property type="entry name" value="Hepatocyte Growth Factor"/>
    <property type="match status" value="1"/>
</dbReference>
<organism evidence="5 6">
    <name type="scientific">Stylophora pistillata</name>
    <name type="common">Smooth cauliflower coral</name>
    <dbReference type="NCBI Taxonomy" id="50429"/>
    <lineage>
        <taxon>Eukaryota</taxon>
        <taxon>Metazoa</taxon>
        <taxon>Cnidaria</taxon>
        <taxon>Anthozoa</taxon>
        <taxon>Hexacorallia</taxon>
        <taxon>Scleractinia</taxon>
        <taxon>Astrocoeniina</taxon>
        <taxon>Pocilloporidae</taxon>
        <taxon>Stylophora</taxon>
    </lineage>
</organism>
<dbReference type="InterPro" id="IPR050111">
    <property type="entry name" value="C-type_lectin/snaclec_domain"/>
</dbReference>
<evidence type="ECO:0000313" key="5">
    <source>
        <dbReference type="EMBL" id="PFX25489.1"/>
    </source>
</evidence>
<dbReference type="PROSITE" id="PS00615">
    <property type="entry name" value="C_TYPE_LECTIN_1"/>
    <property type="match status" value="1"/>
</dbReference>
<dbReference type="OrthoDB" id="10255512at2759"/>
<dbReference type="InterPro" id="IPR003609">
    <property type="entry name" value="Pan_app"/>
</dbReference>
<dbReference type="InterPro" id="IPR016187">
    <property type="entry name" value="CTDL_fold"/>
</dbReference>
<proteinExistence type="predicted"/>
<feature type="domain" description="Apple" evidence="4">
    <location>
        <begin position="260"/>
        <end position="345"/>
    </location>
</feature>
<dbReference type="PROSITE" id="PS50041">
    <property type="entry name" value="C_TYPE_LECTIN_2"/>
    <property type="match status" value="1"/>
</dbReference>
<comment type="caution">
    <text evidence="5">The sequence shown here is derived from an EMBL/GenBank/DDBJ whole genome shotgun (WGS) entry which is preliminary data.</text>
</comment>
<name>A0A2B4S8S0_STYPI</name>
<evidence type="ECO:0000256" key="2">
    <source>
        <dbReference type="SAM" id="SignalP"/>
    </source>
</evidence>
<dbReference type="SUPFAM" id="SSF56436">
    <property type="entry name" value="C-type lectin-like"/>
    <property type="match status" value="1"/>
</dbReference>
<keyword evidence="2" id="KW-0732">Signal</keyword>
<accession>A0A2B4S8S0</accession>
<evidence type="ECO:0000259" key="4">
    <source>
        <dbReference type="PROSITE" id="PS50948"/>
    </source>
</evidence>
<feature type="chain" id="PRO_5012337835" evidence="2">
    <location>
        <begin position="21"/>
        <end position="350"/>
    </location>
</feature>
<dbReference type="InterPro" id="IPR001304">
    <property type="entry name" value="C-type_lectin-like"/>
</dbReference>
<evidence type="ECO:0000256" key="1">
    <source>
        <dbReference type="ARBA" id="ARBA00023157"/>
    </source>
</evidence>
<dbReference type="Pfam" id="PF00059">
    <property type="entry name" value="Lectin_C"/>
    <property type="match status" value="1"/>
</dbReference>
<dbReference type="EMBL" id="LSMT01000150">
    <property type="protein sequence ID" value="PFX25489.1"/>
    <property type="molecule type" value="Genomic_DNA"/>
</dbReference>